<dbReference type="Pfam" id="PF03235">
    <property type="entry name" value="GmrSD_N"/>
    <property type="match status" value="1"/>
</dbReference>
<evidence type="ECO:0000259" key="1">
    <source>
        <dbReference type="Pfam" id="PF03235"/>
    </source>
</evidence>
<comment type="caution">
    <text evidence="2">The sequence shown here is derived from an EMBL/GenBank/DDBJ whole genome shotgun (WGS) entry which is preliminary data.</text>
</comment>
<keyword evidence="3" id="KW-1185">Reference proteome</keyword>
<evidence type="ECO:0000313" key="2">
    <source>
        <dbReference type="EMBL" id="SKB94340.1"/>
    </source>
</evidence>
<dbReference type="InterPro" id="IPR004919">
    <property type="entry name" value="GmrSD_N"/>
</dbReference>
<dbReference type="Proteomes" id="UP000190669">
    <property type="component" value="Unassembled WGS sequence"/>
</dbReference>
<reference evidence="2 3" key="1">
    <citation type="submission" date="2017-02" db="EMBL/GenBank/DDBJ databases">
        <authorList>
            <person name="Varghese N."/>
            <person name="Submissions S."/>
        </authorList>
    </citation>
    <scope>NUCLEOTIDE SEQUENCE [LARGE SCALE GENOMIC DNA]</scope>
    <source>
        <strain evidence="2 3">DSM 16775</strain>
    </source>
</reference>
<dbReference type="PANTHER" id="PTHR35149">
    <property type="entry name" value="SLL5132 PROTEIN"/>
    <property type="match status" value="1"/>
</dbReference>
<name>A0ABY1LBW3_9FLAO</name>
<sequence length="623" mass="74494">MSNHISIKSIKELSEYNFFIPSYQRGYRWTERQTTDLLEDILEFINEKDKALDGWYCLQPVVVKKNLKTDDKNLLEDLKKVLHFETDEQAYSETKKILDEYDHYKYWEVIDGQQRLTTLFLILNYLKDDNENHYSINYETRDDSRKFLEGIRGKTFEESEENIDYYHIFNSYSTVKNWFKEKSDIKNIFLDTLLKKVKVIWFEASGDSIDIFTRINSGKIPLTNAELIKALFLNSSNFKTVEGQVDAVKLRLKQLEIASEWDRIEYALQNDSFWLFVNKAENKLATRIEFIFDLIFTIAHEKDNEALERKRLNIRSEDQIRERKTNGYLTISEKFGNDDYSTFRFFAEKFKTAEQNTIEENWKQVKNYFQILEEWYNDRELYHKVGYLVTIGVSLRTLLNIKESESKSKFLNLLNNKISEKLEKIDFEKLEYNGYFIREILLLHNIQTMLNNTDESSRFPFDRFKKEFWDVEHIHAIATEVKVKKEDQVSWLQNNFRKGHDEEQNESLAKFSESVDDYSFQKIIDYILGEEDNSISNLCLLDRGTNRSYKNDGFKEKRRKLIEREIQGTFIPICTKNTFMKYYSSNVSDLELWNENDKMAYSEKIKEVIKQYSTKLEKVGNEQ</sequence>
<dbReference type="RefSeq" id="WP_164463480.1">
    <property type="nucleotide sequence ID" value="NZ_CP033935.1"/>
</dbReference>
<gene>
    <name evidence="2" type="ORF">SAMN05421800_11585</name>
</gene>
<organism evidence="2 3">
    <name type="scientific">Chryseobacterium balustinum</name>
    <dbReference type="NCBI Taxonomy" id="246"/>
    <lineage>
        <taxon>Bacteria</taxon>
        <taxon>Pseudomonadati</taxon>
        <taxon>Bacteroidota</taxon>
        <taxon>Flavobacteriia</taxon>
        <taxon>Flavobacteriales</taxon>
        <taxon>Weeksellaceae</taxon>
        <taxon>Chryseobacterium group</taxon>
        <taxon>Chryseobacterium</taxon>
    </lineage>
</organism>
<accession>A0ABY1LBW3</accession>
<protein>
    <recommendedName>
        <fullName evidence="1">GmrSD restriction endonucleases N-terminal domain-containing protein</fullName>
    </recommendedName>
</protein>
<evidence type="ECO:0000313" key="3">
    <source>
        <dbReference type="Proteomes" id="UP000190669"/>
    </source>
</evidence>
<dbReference type="PANTHER" id="PTHR35149:SF1">
    <property type="entry name" value="DUF5655 DOMAIN-CONTAINING PROTEIN"/>
    <property type="match status" value="1"/>
</dbReference>
<proteinExistence type="predicted"/>
<feature type="domain" description="GmrSD restriction endonucleases N-terminal" evidence="1">
    <location>
        <begin position="14"/>
        <end position="233"/>
    </location>
</feature>
<dbReference type="EMBL" id="FUZE01000015">
    <property type="protein sequence ID" value="SKB94340.1"/>
    <property type="molecule type" value="Genomic_DNA"/>
</dbReference>